<evidence type="ECO:0008006" key="4">
    <source>
        <dbReference type="Google" id="ProtNLM"/>
    </source>
</evidence>
<dbReference type="PANTHER" id="PTHR31286:SF173">
    <property type="entry name" value="DUF4283 DOMAIN-CONTAINING PROTEIN"/>
    <property type="match status" value="1"/>
</dbReference>
<reference evidence="2 3" key="1">
    <citation type="journal article" date="2019" name="Genome Biol. Evol.">
        <title>Insights into the evolution of the New World diploid cottons (Gossypium, subgenus Houzingenia) based on genome sequencing.</title>
        <authorList>
            <person name="Grover C.E."/>
            <person name="Arick M.A. 2nd"/>
            <person name="Thrash A."/>
            <person name="Conover J.L."/>
            <person name="Sanders W.S."/>
            <person name="Peterson D.G."/>
            <person name="Frelichowski J.E."/>
            <person name="Scheffler J.A."/>
            <person name="Scheffler B.E."/>
            <person name="Wendel J.F."/>
        </authorList>
    </citation>
    <scope>NUCLEOTIDE SEQUENCE [LARGE SCALE GENOMIC DNA]</scope>
    <source>
        <strain evidence="2">185</strain>
        <tissue evidence="2">Leaf</tissue>
    </source>
</reference>
<comment type="caution">
    <text evidence="2">The sequence shown here is derived from an EMBL/GenBank/DDBJ whole genome shotgun (WGS) entry which is preliminary data.</text>
</comment>
<feature type="region of interest" description="Disordered" evidence="1">
    <location>
        <begin position="312"/>
        <end position="331"/>
    </location>
</feature>
<dbReference type="PANTHER" id="PTHR31286">
    <property type="entry name" value="GLYCINE-RICH CELL WALL STRUCTURAL PROTEIN 1.8-LIKE"/>
    <property type="match status" value="1"/>
</dbReference>
<dbReference type="InterPro" id="IPR040256">
    <property type="entry name" value="At4g02000-like"/>
</dbReference>
<accession>A0A7J8YI17</accession>
<dbReference type="EMBL" id="JABFAA010000013">
    <property type="protein sequence ID" value="MBA0699238.1"/>
    <property type="molecule type" value="Genomic_DNA"/>
</dbReference>
<evidence type="ECO:0000313" key="2">
    <source>
        <dbReference type="EMBL" id="MBA0699238.1"/>
    </source>
</evidence>
<dbReference type="Proteomes" id="UP000593577">
    <property type="component" value="Unassembled WGS sequence"/>
</dbReference>
<protein>
    <recommendedName>
        <fullName evidence="4">DUF4283 domain-containing protein</fullName>
    </recommendedName>
</protein>
<name>A0A7J8YI17_GOSAI</name>
<evidence type="ECO:0000313" key="3">
    <source>
        <dbReference type="Proteomes" id="UP000593577"/>
    </source>
</evidence>
<gene>
    <name evidence="2" type="ORF">Goari_000891</name>
</gene>
<keyword evidence="3" id="KW-1185">Reference proteome</keyword>
<feature type="region of interest" description="Disordered" evidence="1">
    <location>
        <begin position="145"/>
        <end position="170"/>
    </location>
</feature>
<proteinExistence type="predicted"/>
<dbReference type="AlphaFoldDB" id="A0A7J8YI17"/>
<sequence length="356" mass="38956">MAFDPSQAYLNVVMAWIRFPGLPGYLYKHKILAEIREMVGKVVKLDMNIDSRMGGFFARLAVYVNLERPLVSQILINGRPQRVEINVEKETASPEMIPENHNLVEDGKEREKEGSHFRALNNRNLNQELTTRDIADHRRNKGKEILIENQQRSLIPTKERPNSLGLGGSSSAQARSLLDQLRQGTVAQNLLAGTTNSTGNLTAAGDSYGQEIGGSLLNNDGPSVNLFAPISSMEGRSTDELVAELGSLDSDKQSVVVVFSGRGRGVKSRGRCITKKLNKVHSSSSNRFKTNGSQRVLLKDSMVQLAESISTLTNDKPGLEGPSRGEAQQKGGELPGQIWDIAVLLSLGREVVLLSD</sequence>
<evidence type="ECO:0000256" key="1">
    <source>
        <dbReference type="SAM" id="MobiDB-lite"/>
    </source>
</evidence>
<organism evidence="2 3">
    <name type="scientific">Gossypium aridum</name>
    <name type="common">American cotton</name>
    <name type="synonym">Erioxylum aridum</name>
    <dbReference type="NCBI Taxonomy" id="34290"/>
    <lineage>
        <taxon>Eukaryota</taxon>
        <taxon>Viridiplantae</taxon>
        <taxon>Streptophyta</taxon>
        <taxon>Embryophyta</taxon>
        <taxon>Tracheophyta</taxon>
        <taxon>Spermatophyta</taxon>
        <taxon>Magnoliopsida</taxon>
        <taxon>eudicotyledons</taxon>
        <taxon>Gunneridae</taxon>
        <taxon>Pentapetalae</taxon>
        <taxon>rosids</taxon>
        <taxon>malvids</taxon>
        <taxon>Malvales</taxon>
        <taxon>Malvaceae</taxon>
        <taxon>Malvoideae</taxon>
        <taxon>Gossypium</taxon>
    </lineage>
</organism>